<dbReference type="Proteomes" id="UP000605986">
    <property type="component" value="Unassembled WGS sequence"/>
</dbReference>
<dbReference type="EMBL" id="JAADJG010000278">
    <property type="protein sequence ID" value="KAF4449609.1"/>
    <property type="molecule type" value="Genomic_DNA"/>
</dbReference>
<name>A0A8H4NSJ4_9HYPO</name>
<organism evidence="1 2">
    <name type="scientific">Fusarium austroafricanum</name>
    <dbReference type="NCBI Taxonomy" id="2364996"/>
    <lineage>
        <taxon>Eukaryota</taxon>
        <taxon>Fungi</taxon>
        <taxon>Dikarya</taxon>
        <taxon>Ascomycota</taxon>
        <taxon>Pezizomycotina</taxon>
        <taxon>Sordariomycetes</taxon>
        <taxon>Hypocreomycetidae</taxon>
        <taxon>Hypocreales</taxon>
        <taxon>Nectriaceae</taxon>
        <taxon>Fusarium</taxon>
        <taxon>Fusarium concolor species complex</taxon>
    </lineage>
</organism>
<comment type="caution">
    <text evidence="1">The sequence shown here is derived from an EMBL/GenBank/DDBJ whole genome shotgun (WGS) entry which is preliminary data.</text>
</comment>
<evidence type="ECO:0000313" key="1">
    <source>
        <dbReference type="EMBL" id="KAF4449609.1"/>
    </source>
</evidence>
<protein>
    <submittedName>
        <fullName evidence="1">Uncharacterized protein</fullName>
    </submittedName>
</protein>
<keyword evidence="2" id="KW-1185">Reference proteome</keyword>
<accession>A0A8H4NSJ4</accession>
<evidence type="ECO:0000313" key="2">
    <source>
        <dbReference type="Proteomes" id="UP000605986"/>
    </source>
</evidence>
<dbReference type="AlphaFoldDB" id="A0A8H4NSJ4"/>
<reference evidence="1" key="1">
    <citation type="submission" date="2020-01" db="EMBL/GenBank/DDBJ databases">
        <title>Identification and distribution of gene clusters putatively required for synthesis of sphingolipid metabolism inhibitors in phylogenetically diverse species of the filamentous fungus Fusarium.</title>
        <authorList>
            <person name="Kim H.-S."/>
            <person name="Busman M."/>
            <person name="Brown D.W."/>
            <person name="Divon H."/>
            <person name="Uhlig S."/>
            <person name="Proctor R.H."/>
        </authorList>
    </citation>
    <scope>NUCLEOTIDE SEQUENCE</scope>
    <source>
        <strain evidence="1">NRRL 53441</strain>
    </source>
</reference>
<proteinExistence type="predicted"/>
<sequence length="250" mass="27686">MTEPQPRRASSPTDYASFNAKRSRLVEATQIAQQDNGSRLGLLMYSSSPYEFAALIAENLESSNQGRADVREQRRDYCLVVQPASEKHGIEHMLNDDSNDMQLSGKRKPVNLRVLASPIPHEAFSSVYPRVDSADSSHVIGIISSIDDANAASAESPNLRLRVGQGEARLTATPSWNHYDPEKLVPFSAGLTCAYKVAQAFPSSWRSEMLQSLRAPFALVSRAADKGMYQYQLIEDRKKDGLDCIAPFSY</sequence>
<gene>
    <name evidence="1" type="ORF">F53441_7176</name>
</gene>